<dbReference type="PANTHER" id="PTHR18947:SF39">
    <property type="entry name" value="PROTEIN HOOK"/>
    <property type="match status" value="1"/>
</dbReference>
<evidence type="ECO:0000256" key="3">
    <source>
        <dbReference type="ARBA" id="ARBA00022490"/>
    </source>
</evidence>
<dbReference type="AlphaFoldDB" id="A0A7J7KAN2"/>
<comment type="caution">
    <text evidence="8">The sequence shown here is derived from an EMBL/GenBank/DDBJ whole genome shotgun (WGS) entry which is preliminary data.</text>
</comment>
<organism evidence="8 9">
    <name type="scientific">Bugula neritina</name>
    <name type="common">Brown bryozoan</name>
    <name type="synonym">Sertularia neritina</name>
    <dbReference type="NCBI Taxonomy" id="10212"/>
    <lineage>
        <taxon>Eukaryota</taxon>
        <taxon>Metazoa</taxon>
        <taxon>Spiralia</taxon>
        <taxon>Lophotrochozoa</taxon>
        <taxon>Bryozoa</taxon>
        <taxon>Gymnolaemata</taxon>
        <taxon>Cheilostomatida</taxon>
        <taxon>Flustrina</taxon>
        <taxon>Buguloidea</taxon>
        <taxon>Bugulidae</taxon>
        <taxon>Bugula</taxon>
    </lineage>
</organism>
<dbReference type="GO" id="GO:0031122">
    <property type="term" value="P:cytoplasmic microtubule organization"/>
    <property type="evidence" value="ECO:0007669"/>
    <property type="project" value="TreeGrafter"/>
</dbReference>
<dbReference type="GO" id="GO:0008017">
    <property type="term" value="F:microtubule binding"/>
    <property type="evidence" value="ECO:0007669"/>
    <property type="project" value="TreeGrafter"/>
</dbReference>
<dbReference type="InterPro" id="IPR036872">
    <property type="entry name" value="CH_dom_sf"/>
</dbReference>
<dbReference type="CDD" id="cd22222">
    <property type="entry name" value="HkD_Hook"/>
    <property type="match status" value="1"/>
</dbReference>
<keyword evidence="4" id="KW-0493">Microtubule</keyword>
<dbReference type="Pfam" id="PF19047">
    <property type="entry name" value="HOOK_N"/>
    <property type="match status" value="1"/>
</dbReference>
<reference evidence="8" key="1">
    <citation type="submission" date="2020-06" db="EMBL/GenBank/DDBJ databases">
        <title>Draft genome of Bugula neritina, a colonial animal packing powerful symbionts and potential medicines.</title>
        <authorList>
            <person name="Rayko M."/>
        </authorList>
    </citation>
    <scope>NUCLEOTIDE SEQUENCE [LARGE SCALE GENOMIC DNA]</scope>
    <source>
        <strain evidence="8">Kwan_BN1</strain>
    </source>
</reference>
<evidence type="ECO:0000256" key="4">
    <source>
        <dbReference type="ARBA" id="ARBA00022701"/>
    </source>
</evidence>
<keyword evidence="9" id="KW-1185">Reference proteome</keyword>
<evidence type="ECO:0000313" key="8">
    <source>
        <dbReference type="EMBL" id="KAF6035709.1"/>
    </source>
</evidence>
<dbReference type="Gene3D" id="1.10.418.10">
    <property type="entry name" value="Calponin-like domain"/>
    <property type="match status" value="1"/>
</dbReference>
<comment type="subcellular location">
    <subcellularLocation>
        <location evidence="1">Cytoplasm</location>
        <location evidence="1">Cytoskeleton</location>
    </subcellularLocation>
</comment>
<evidence type="ECO:0000259" key="7">
    <source>
        <dbReference type="PROSITE" id="PS50021"/>
    </source>
</evidence>
<dbReference type="EMBL" id="VXIV02000842">
    <property type="protein sequence ID" value="KAF6035709.1"/>
    <property type="molecule type" value="Genomic_DNA"/>
</dbReference>
<comment type="similarity">
    <text evidence="2">Belongs to the hook family.</text>
</comment>
<evidence type="ECO:0000256" key="5">
    <source>
        <dbReference type="ARBA" id="ARBA00023054"/>
    </source>
</evidence>
<dbReference type="PROSITE" id="PS50021">
    <property type="entry name" value="CH"/>
    <property type="match status" value="1"/>
</dbReference>
<keyword evidence="6" id="KW-0206">Cytoskeleton</keyword>
<gene>
    <name evidence="8" type="ORF">EB796_005993</name>
</gene>
<keyword evidence="5" id="KW-0175">Coiled coil</keyword>
<dbReference type="InterPro" id="IPR001715">
    <property type="entry name" value="CH_dom"/>
</dbReference>
<protein>
    <submittedName>
        <fullName evidence="8">HOOK3</fullName>
    </submittedName>
</protein>
<dbReference type="PANTHER" id="PTHR18947">
    <property type="entry name" value="HOOK PROTEINS"/>
    <property type="match status" value="1"/>
</dbReference>
<dbReference type="GO" id="GO:0051959">
    <property type="term" value="F:dynein light intermediate chain binding"/>
    <property type="evidence" value="ECO:0007669"/>
    <property type="project" value="TreeGrafter"/>
</dbReference>
<dbReference type="Proteomes" id="UP000593567">
    <property type="component" value="Unassembled WGS sequence"/>
</dbReference>
<keyword evidence="3" id="KW-0963">Cytoplasm</keyword>
<dbReference type="OrthoDB" id="49395at2759"/>
<feature type="domain" description="Calponin-homology (CH)" evidence="7">
    <location>
        <begin position="3"/>
        <end position="119"/>
    </location>
</feature>
<dbReference type="FunFam" id="1.10.418.10:FF:000024">
    <property type="entry name" value="Hook homolog 3 (Drosophila)"/>
    <property type="match status" value="1"/>
</dbReference>
<evidence type="ECO:0000313" key="9">
    <source>
        <dbReference type="Proteomes" id="UP000593567"/>
    </source>
</evidence>
<evidence type="ECO:0000256" key="6">
    <source>
        <dbReference type="ARBA" id="ARBA00023212"/>
    </source>
</evidence>
<evidence type="ECO:0000256" key="1">
    <source>
        <dbReference type="ARBA" id="ARBA00004245"/>
    </source>
</evidence>
<name>A0A7J7KAN2_BUGNE</name>
<proteinExistence type="inferred from homology"/>
<dbReference type="GO" id="GO:0005737">
    <property type="term" value="C:cytoplasm"/>
    <property type="evidence" value="ECO:0007669"/>
    <property type="project" value="TreeGrafter"/>
</dbReference>
<accession>A0A7J7KAN2</accession>
<dbReference type="GO" id="GO:0005874">
    <property type="term" value="C:microtubule"/>
    <property type="evidence" value="ECO:0007669"/>
    <property type="project" value="UniProtKB-KW"/>
</dbReference>
<dbReference type="InterPro" id="IPR043936">
    <property type="entry name" value="HOOK_N"/>
</dbReference>
<sequence>MDEELAECLLMWVQTFSVDGERDSVQALANGAALAQILHEVSPSFFDDEWLSGIKVDQASNKHIKISNLKKILRAVLSFYDDEIGMNIQENKKPNLKMIVENTNLLEMGRLLQLVLGCAVNCDSKQDYIQAIMGMEESVQHGVMTAIQELMTQRE</sequence>
<dbReference type="GO" id="GO:0005813">
    <property type="term" value="C:centrosome"/>
    <property type="evidence" value="ECO:0007669"/>
    <property type="project" value="TreeGrafter"/>
</dbReference>
<dbReference type="GO" id="GO:0030705">
    <property type="term" value="P:cytoskeleton-dependent intracellular transport"/>
    <property type="evidence" value="ECO:0007669"/>
    <property type="project" value="InterPro"/>
</dbReference>
<evidence type="ECO:0000256" key="2">
    <source>
        <dbReference type="ARBA" id="ARBA00006946"/>
    </source>
</evidence>
<dbReference type="SUPFAM" id="SSF116907">
    <property type="entry name" value="Hook domain"/>
    <property type="match status" value="1"/>
</dbReference>